<evidence type="ECO:0008006" key="4">
    <source>
        <dbReference type="Google" id="ProtNLM"/>
    </source>
</evidence>
<comment type="caution">
    <text evidence="2">The sequence shown here is derived from an EMBL/GenBank/DDBJ whole genome shotgun (WGS) entry which is preliminary data.</text>
</comment>
<evidence type="ECO:0000313" key="2">
    <source>
        <dbReference type="EMBL" id="PXY24012.1"/>
    </source>
</evidence>
<sequence length="90" mass="8511">MTNSRSLRRALVVGAFAGLSLAGTAGPALAADAPAADQPAVAEARTDQIGGLLGGANGAGQLGGLTNGLPITPDALLGIVQGLGLGALPI</sequence>
<dbReference type="RefSeq" id="WP_110341849.1">
    <property type="nucleotide sequence ID" value="NZ_JBHVKT010000004.1"/>
</dbReference>
<feature type="signal peptide" evidence="1">
    <location>
        <begin position="1"/>
        <end position="30"/>
    </location>
</feature>
<reference evidence="2 3" key="1">
    <citation type="submission" date="2016-07" db="EMBL/GenBank/DDBJ databases">
        <title>Draft genome sequence of Prauserella sp. YIM 121212, isolated from alkaline soil.</title>
        <authorList>
            <person name="Ruckert C."/>
            <person name="Albersmeier A."/>
            <person name="Jiang C.-L."/>
            <person name="Jiang Y."/>
            <person name="Kalinowski J."/>
            <person name="Schneider O."/>
            <person name="Winkler A."/>
            <person name="Zotchev S.B."/>
        </authorList>
    </citation>
    <scope>NUCLEOTIDE SEQUENCE [LARGE SCALE GENOMIC DNA]</scope>
    <source>
        <strain evidence="2 3">YIM 121212</strain>
    </source>
</reference>
<dbReference type="EMBL" id="MASU01000013">
    <property type="protein sequence ID" value="PXY24012.1"/>
    <property type="molecule type" value="Genomic_DNA"/>
</dbReference>
<dbReference type="AlphaFoldDB" id="A0A318LGZ1"/>
<evidence type="ECO:0000313" key="3">
    <source>
        <dbReference type="Proteomes" id="UP000247892"/>
    </source>
</evidence>
<feature type="chain" id="PRO_5016289531" description="Secreted protein" evidence="1">
    <location>
        <begin position="31"/>
        <end position="90"/>
    </location>
</feature>
<organism evidence="2 3">
    <name type="scientific">Prauserella flavalba</name>
    <dbReference type="NCBI Taxonomy" id="1477506"/>
    <lineage>
        <taxon>Bacteria</taxon>
        <taxon>Bacillati</taxon>
        <taxon>Actinomycetota</taxon>
        <taxon>Actinomycetes</taxon>
        <taxon>Pseudonocardiales</taxon>
        <taxon>Pseudonocardiaceae</taxon>
        <taxon>Prauserella</taxon>
    </lineage>
</organism>
<dbReference type="Proteomes" id="UP000247892">
    <property type="component" value="Unassembled WGS sequence"/>
</dbReference>
<gene>
    <name evidence="2" type="ORF">BA062_27510</name>
</gene>
<keyword evidence="3" id="KW-1185">Reference proteome</keyword>
<proteinExistence type="predicted"/>
<accession>A0A318LGZ1</accession>
<name>A0A318LGZ1_9PSEU</name>
<protein>
    <recommendedName>
        <fullName evidence="4">Secreted protein</fullName>
    </recommendedName>
</protein>
<keyword evidence="1" id="KW-0732">Signal</keyword>
<evidence type="ECO:0000256" key="1">
    <source>
        <dbReference type="SAM" id="SignalP"/>
    </source>
</evidence>